<dbReference type="Pfam" id="PF03443">
    <property type="entry name" value="AA9"/>
    <property type="match status" value="1"/>
</dbReference>
<evidence type="ECO:0000256" key="9">
    <source>
        <dbReference type="ARBA" id="ARBA00023033"/>
    </source>
</evidence>
<evidence type="ECO:0000256" key="5">
    <source>
        <dbReference type="ARBA" id="ARBA00022729"/>
    </source>
</evidence>
<evidence type="ECO:0000256" key="14">
    <source>
        <dbReference type="ARBA" id="ARBA00045077"/>
    </source>
</evidence>
<keyword evidence="10" id="KW-1015">Disulfide bond</keyword>
<keyword evidence="19" id="KW-1185">Reference proteome</keyword>
<dbReference type="GO" id="GO:0016787">
    <property type="term" value="F:hydrolase activity"/>
    <property type="evidence" value="ECO:0007669"/>
    <property type="project" value="UniProtKB-KW"/>
</dbReference>
<evidence type="ECO:0000256" key="10">
    <source>
        <dbReference type="ARBA" id="ARBA00023157"/>
    </source>
</evidence>
<dbReference type="GO" id="GO:0030245">
    <property type="term" value="P:cellulose catabolic process"/>
    <property type="evidence" value="ECO:0007669"/>
    <property type="project" value="UniProtKB-KW"/>
</dbReference>
<dbReference type="PANTHER" id="PTHR33353:SF10">
    <property type="entry name" value="ENDO-BETA-1,4-GLUCANASE D"/>
    <property type="match status" value="1"/>
</dbReference>
<dbReference type="CDD" id="cd21175">
    <property type="entry name" value="LPMO_AA9"/>
    <property type="match status" value="1"/>
</dbReference>
<dbReference type="EC" id="1.14.99.56" evidence="15"/>
<keyword evidence="4" id="KW-0479">Metal-binding</keyword>
<dbReference type="GO" id="GO:0004497">
    <property type="term" value="F:monooxygenase activity"/>
    <property type="evidence" value="ECO:0007669"/>
    <property type="project" value="UniProtKB-KW"/>
</dbReference>
<evidence type="ECO:0000256" key="3">
    <source>
        <dbReference type="ARBA" id="ARBA00022525"/>
    </source>
</evidence>
<dbReference type="OrthoDB" id="3496539at2759"/>
<evidence type="ECO:0000256" key="15">
    <source>
        <dbReference type="ARBA" id="ARBA00047174"/>
    </source>
</evidence>
<evidence type="ECO:0000256" key="12">
    <source>
        <dbReference type="ARBA" id="ARBA00023326"/>
    </source>
</evidence>
<comment type="cofactor">
    <cofactor evidence="1">
        <name>Cu(2+)</name>
        <dbReference type="ChEBI" id="CHEBI:29036"/>
    </cofactor>
</comment>
<evidence type="ECO:0000256" key="16">
    <source>
        <dbReference type="SAM" id="SignalP"/>
    </source>
</evidence>
<evidence type="ECO:0000256" key="11">
    <source>
        <dbReference type="ARBA" id="ARBA00023277"/>
    </source>
</evidence>
<dbReference type="InterPro" id="IPR005103">
    <property type="entry name" value="AA9_LPMO"/>
</dbReference>
<comment type="catalytic activity">
    <reaction evidence="14">
        <text>[(1-&gt;4)-beta-D-glucosyl]n+m + reduced acceptor + O2 = 4-dehydro-beta-D-glucosyl-[(1-&gt;4)-beta-D-glucosyl]n-1 + [(1-&gt;4)-beta-D-glucosyl]m + acceptor + H2O.</text>
        <dbReference type="EC" id="1.14.99.56"/>
    </reaction>
</comment>
<keyword evidence="8" id="KW-0186">Copper</keyword>
<evidence type="ECO:0000259" key="17">
    <source>
        <dbReference type="Pfam" id="PF03443"/>
    </source>
</evidence>
<feature type="chain" id="PRO_5022861072" description="lytic cellulose monooxygenase (C4-dehydrogenating)" evidence="16">
    <location>
        <begin position="19"/>
        <end position="232"/>
    </location>
</feature>
<evidence type="ECO:0000313" key="19">
    <source>
        <dbReference type="Proteomes" id="UP000305067"/>
    </source>
</evidence>
<feature type="domain" description="Auxiliary Activity family 9 catalytic" evidence="17">
    <location>
        <begin position="19"/>
        <end position="222"/>
    </location>
</feature>
<name>A0A5C3QMC8_9AGAR</name>
<reference evidence="18 19" key="1">
    <citation type="journal article" date="2019" name="Nat. Ecol. Evol.">
        <title>Megaphylogeny resolves global patterns of mushroom evolution.</title>
        <authorList>
            <person name="Varga T."/>
            <person name="Krizsan K."/>
            <person name="Foldi C."/>
            <person name="Dima B."/>
            <person name="Sanchez-Garcia M."/>
            <person name="Sanchez-Ramirez S."/>
            <person name="Szollosi G.J."/>
            <person name="Szarkandi J.G."/>
            <person name="Papp V."/>
            <person name="Albert L."/>
            <person name="Andreopoulos W."/>
            <person name="Angelini C."/>
            <person name="Antonin V."/>
            <person name="Barry K.W."/>
            <person name="Bougher N.L."/>
            <person name="Buchanan P."/>
            <person name="Buyck B."/>
            <person name="Bense V."/>
            <person name="Catcheside P."/>
            <person name="Chovatia M."/>
            <person name="Cooper J."/>
            <person name="Damon W."/>
            <person name="Desjardin D."/>
            <person name="Finy P."/>
            <person name="Geml J."/>
            <person name="Haridas S."/>
            <person name="Hughes K."/>
            <person name="Justo A."/>
            <person name="Karasinski D."/>
            <person name="Kautmanova I."/>
            <person name="Kiss B."/>
            <person name="Kocsube S."/>
            <person name="Kotiranta H."/>
            <person name="LaButti K.M."/>
            <person name="Lechner B.E."/>
            <person name="Liimatainen K."/>
            <person name="Lipzen A."/>
            <person name="Lukacs Z."/>
            <person name="Mihaltcheva S."/>
            <person name="Morgado L.N."/>
            <person name="Niskanen T."/>
            <person name="Noordeloos M.E."/>
            <person name="Ohm R.A."/>
            <person name="Ortiz-Santana B."/>
            <person name="Ovrebo C."/>
            <person name="Racz N."/>
            <person name="Riley R."/>
            <person name="Savchenko A."/>
            <person name="Shiryaev A."/>
            <person name="Soop K."/>
            <person name="Spirin V."/>
            <person name="Szebenyi C."/>
            <person name="Tomsovsky M."/>
            <person name="Tulloss R.E."/>
            <person name="Uehling J."/>
            <person name="Grigoriev I.V."/>
            <person name="Vagvolgyi C."/>
            <person name="Papp T."/>
            <person name="Martin F.M."/>
            <person name="Miettinen O."/>
            <person name="Hibbett D.S."/>
            <person name="Nagy L.G."/>
        </authorList>
    </citation>
    <scope>NUCLEOTIDE SEQUENCE [LARGE SCALE GENOMIC DNA]</scope>
    <source>
        <strain evidence="18 19">CBS 309.79</strain>
    </source>
</reference>
<dbReference type="STRING" id="1884261.A0A5C3QMC8"/>
<keyword evidence="11" id="KW-0119">Carbohydrate metabolism</keyword>
<dbReference type="AlphaFoldDB" id="A0A5C3QMC8"/>
<dbReference type="InterPro" id="IPR049892">
    <property type="entry name" value="AA9"/>
</dbReference>
<keyword evidence="6" id="KW-0136">Cellulose degradation</keyword>
<comment type="subcellular location">
    <subcellularLocation>
        <location evidence="2">Secreted</location>
    </subcellularLocation>
</comment>
<evidence type="ECO:0000256" key="7">
    <source>
        <dbReference type="ARBA" id="ARBA00023002"/>
    </source>
</evidence>
<evidence type="ECO:0000313" key="18">
    <source>
        <dbReference type="EMBL" id="TFK99523.1"/>
    </source>
</evidence>
<dbReference type="GO" id="GO:0046872">
    <property type="term" value="F:metal ion binding"/>
    <property type="evidence" value="ECO:0007669"/>
    <property type="project" value="UniProtKB-KW"/>
</dbReference>
<evidence type="ECO:0000256" key="4">
    <source>
        <dbReference type="ARBA" id="ARBA00022723"/>
    </source>
</evidence>
<protein>
    <recommendedName>
        <fullName evidence="15">lytic cellulose monooxygenase (C4-dehydrogenating)</fullName>
        <ecNumber evidence="15">1.14.99.56</ecNumber>
    </recommendedName>
</protein>
<dbReference type="EMBL" id="ML178833">
    <property type="protein sequence ID" value="TFK99523.1"/>
    <property type="molecule type" value="Genomic_DNA"/>
</dbReference>
<evidence type="ECO:0000256" key="6">
    <source>
        <dbReference type="ARBA" id="ARBA00023001"/>
    </source>
</evidence>
<keyword evidence="5 16" id="KW-0732">Signal</keyword>
<evidence type="ECO:0000256" key="13">
    <source>
        <dbReference type="ARBA" id="ARBA00044502"/>
    </source>
</evidence>
<dbReference type="GO" id="GO:0005576">
    <property type="term" value="C:extracellular region"/>
    <property type="evidence" value="ECO:0007669"/>
    <property type="project" value="UniProtKB-SubCell"/>
</dbReference>
<evidence type="ECO:0000256" key="8">
    <source>
        <dbReference type="ARBA" id="ARBA00023008"/>
    </source>
</evidence>
<keyword evidence="7" id="KW-0560">Oxidoreductase</keyword>
<accession>A0A5C3QMC8</accession>
<dbReference type="Proteomes" id="UP000305067">
    <property type="component" value="Unassembled WGS sequence"/>
</dbReference>
<comment type="similarity">
    <text evidence="13">Belongs to the polysaccharide monooxygenase AA9 family.</text>
</comment>
<dbReference type="PANTHER" id="PTHR33353">
    <property type="entry name" value="PUTATIVE (AFU_ORTHOLOGUE AFUA_1G12560)-RELATED"/>
    <property type="match status" value="1"/>
</dbReference>
<organism evidence="18 19">
    <name type="scientific">Pterulicium gracile</name>
    <dbReference type="NCBI Taxonomy" id="1884261"/>
    <lineage>
        <taxon>Eukaryota</taxon>
        <taxon>Fungi</taxon>
        <taxon>Dikarya</taxon>
        <taxon>Basidiomycota</taxon>
        <taxon>Agaricomycotina</taxon>
        <taxon>Agaricomycetes</taxon>
        <taxon>Agaricomycetidae</taxon>
        <taxon>Agaricales</taxon>
        <taxon>Pleurotineae</taxon>
        <taxon>Pterulaceae</taxon>
        <taxon>Pterulicium</taxon>
    </lineage>
</organism>
<proteinExistence type="inferred from homology"/>
<keyword evidence="3" id="KW-0964">Secreted</keyword>
<evidence type="ECO:0000256" key="2">
    <source>
        <dbReference type="ARBA" id="ARBA00004613"/>
    </source>
</evidence>
<keyword evidence="9" id="KW-0503">Monooxygenase</keyword>
<feature type="signal peptide" evidence="16">
    <location>
        <begin position="1"/>
        <end position="18"/>
    </location>
</feature>
<sequence length="232" mass="24544">MKFAATVSALAIASQAVAHYTFPSLVVNGVTQPAWQNVRRTNNFNHRGPVQDVKSNDIRCYTSETNAKASTATVAAGSTIGFVADTPIYHQGVLNVYMAKVPSGKTAADWDGSGTVWFKVHEISAKTDGGNTITWPTDNMGTVNFPVPKSVPSGEYLVRIEHIALHSAGSANGAQFYISCAQINVTGGGSGTPGPLVAFPGAYSGNEPGILLNIYYPIPKTYIQPGPNVWRG</sequence>
<gene>
    <name evidence="18" type="ORF">BDV98DRAFT_571109</name>
</gene>
<evidence type="ECO:0000256" key="1">
    <source>
        <dbReference type="ARBA" id="ARBA00001973"/>
    </source>
</evidence>
<keyword evidence="12" id="KW-0624">Polysaccharide degradation</keyword>
<keyword evidence="18" id="KW-0378">Hydrolase</keyword>
<dbReference type="Gene3D" id="2.70.50.70">
    <property type="match status" value="1"/>
</dbReference>